<dbReference type="GO" id="GO:0005615">
    <property type="term" value="C:extracellular space"/>
    <property type="evidence" value="ECO:0007669"/>
    <property type="project" value="InterPro"/>
</dbReference>
<gene>
    <name evidence="4" type="ORF">QTO34_006390</name>
</gene>
<evidence type="ECO:0000256" key="2">
    <source>
        <dbReference type="ARBA" id="ARBA00010448"/>
    </source>
</evidence>
<dbReference type="GO" id="GO:0071222">
    <property type="term" value="P:cellular response to lipopolysaccharide"/>
    <property type="evidence" value="ECO:0007669"/>
    <property type="project" value="TreeGrafter"/>
</dbReference>
<comment type="subcellular location">
    <subcellularLocation>
        <location evidence="1">Secreted</location>
    </subcellularLocation>
</comment>
<dbReference type="EMBL" id="JAULJE010000017">
    <property type="protein sequence ID" value="KAK1332859.1"/>
    <property type="molecule type" value="Genomic_DNA"/>
</dbReference>
<accession>A0AA40HKE7</accession>
<dbReference type="Gene3D" id="2.80.10.50">
    <property type="match status" value="1"/>
</dbReference>
<dbReference type="SMART" id="SM00125">
    <property type="entry name" value="IL1"/>
    <property type="match status" value="1"/>
</dbReference>
<comment type="caution">
    <text evidence="4">The sequence shown here is derived from an EMBL/GenBank/DDBJ whole genome shotgun (WGS) entry which is preliminary data.</text>
</comment>
<dbReference type="Pfam" id="PF00340">
    <property type="entry name" value="IL1"/>
    <property type="match status" value="1"/>
</dbReference>
<dbReference type="AlphaFoldDB" id="A0AA40HKE7"/>
<evidence type="ECO:0000313" key="4">
    <source>
        <dbReference type="EMBL" id="KAK1332859.1"/>
    </source>
</evidence>
<dbReference type="InterPro" id="IPR020877">
    <property type="entry name" value="IL-1_CS"/>
</dbReference>
<evidence type="ECO:0000313" key="5">
    <source>
        <dbReference type="Proteomes" id="UP001177744"/>
    </source>
</evidence>
<evidence type="ECO:0000256" key="1">
    <source>
        <dbReference type="ARBA" id="ARBA00004613"/>
    </source>
</evidence>
<dbReference type="InterPro" id="IPR000975">
    <property type="entry name" value="IL-1_fam"/>
</dbReference>
<dbReference type="PANTHER" id="PTHR10078">
    <property type="entry name" value="INTERLEUKIN-1 FAMILY MEMBER"/>
    <property type="match status" value="1"/>
</dbReference>
<reference evidence="4" key="1">
    <citation type="submission" date="2023-06" db="EMBL/GenBank/DDBJ databases">
        <title>Reference genome for the Northern bat (Eptesicus nilssonii), a most northern bat species.</title>
        <authorList>
            <person name="Laine V.N."/>
            <person name="Pulliainen A.T."/>
            <person name="Lilley T.M."/>
        </authorList>
    </citation>
    <scope>NUCLEOTIDE SEQUENCE</scope>
    <source>
        <strain evidence="4">BLF_Eptnil</strain>
        <tissue evidence="4">Kidney</tissue>
    </source>
</reference>
<keyword evidence="5" id="KW-1185">Reference proteome</keyword>
<dbReference type="PANTHER" id="PTHR10078:SF32">
    <property type="entry name" value="INTERLEUKIN-36 RECEPTOR ANTAGONIST PROTEIN"/>
    <property type="match status" value="1"/>
</dbReference>
<dbReference type="PROSITE" id="PS00253">
    <property type="entry name" value="INTERLEUKIN_1"/>
    <property type="match status" value="1"/>
</dbReference>
<protein>
    <recommendedName>
        <fullName evidence="6">Interleukin-1</fullName>
    </recommendedName>
</protein>
<dbReference type="GO" id="GO:0002437">
    <property type="term" value="P:inflammatory response to antigenic stimulus"/>
    <property type="evidence" value="ECO:0007669"/>
    <property type="project" value="TreeGrafter"/>
</dbReference>
<organism evidence="4 5">
    <name type="scientific">Cnephaeus nilssonii</name>
    <name type="common">Northern bat</name>
    <name type="synonym">Eptesicus nilssonii</name>
    <dbReference type="NCBI Taxonomy" id="3371016"/>
    <lineage>
        <taxon>Eukaryota</taxon>
        <taxon>Metazoa</taxon>
        <taxon>Chordata</taxon>
        <taxon>Craniata</taxon>
        <taxon>Vertebrata</taxon>
        <taxon>Euteleostomi</taxon>
        <taxon>Mammalia</taxon>
        <taxon>Eutheria</taxon>
        <taxon>Laurasiatheria</taxon>
        <taxon>Chiroptera</taxon>
        <taxon>Yangochiroptera</taxon>
        <taxon>Vespertilionidae</taxon>
        <taxon>Cnephaeus</taxon>
    </lineage>
</organism>
<proteinExistence type="inferred from homology"/>
<keyword evidence="3" id="KW-0964">Secreted</keyword>
<dbReference type="InterPro" id="IPR008996">
    <property type="entry name" value="IL1/FGF"/>
</dbReference>
<sequence length="204" mass="22272">MKDAALKVLYLQDNQLLAGGVHAGKVVKGEEISVVPNRFLDGSLSPVILGVQGGSQCLSCGTGQEPTLKLEVSPVGSTEQPMLDPWGRAPEAKAERLSHQLLLLLCVPSPRPSPPGRSTHTLTCCALCLQPVDIMELYRSPEGSRGFTFYRRDTGLTSRFESAAFPGWFLCTVPEADQPLRLTQLPGDASWDHPIMDFYFQQCD</sequence>
<name>A0AA40HKE7_CNENI</name>
<dbReference type="Proteomes" id="UP001177744">
    <property type="component" value="Unassembled WGS sequence"/>
</dbReference>
<dbReference type="SUPFAM" id="SSF50353">
    <property type="entry name" value="Cytokine"/>
    <property type="match status" value="2"/>
</dbReference>
<evidence type="ECO:0008006" key="6">
    <source>
        <dbReference type="Google" id="ProtNLM"/>
    </source>
</evidence>
<dbReference type="GO" id="GO:0005125">
    <property type="term" value="F:cytokine activity"/>
    <property type="evidence" value="ECO:0007669"/>
    <property type="project" value="InterPro"/>
</dbReference>
<comment type="similarity">
    <text evidence="2">Belongs to the IL-1 family.</text>
</comment>
<evidence type="ECO:0000256" key="3">
    <source>
        <dbReference type="ARBA" id="ARBA00022525"/>
    </source>
</evidence>